<organism evidence="6">
    <name type="scientific">Vibrio parahaemolyticus</name>
    <dbReference type="NCBI Taxonomy" id="670"/>
    <lineage>
        <taxon>Bacteria</taxon>
        <taxon>Pseudomonadati</taxon>
        <taxon>Pseudomonadota</taxon>
        <taxon>Gammaproteobacteria</taxon>
        <taxon>Vibrionales</taxon>
        <taxon>Vibrionaceae</taxon>
        <taxon>Vibrio</taxon>
    </lineage>
</organism>
<dbReference type="EMBL" id="MK473660">
    <property type="protein sequence ID" value="QEQ70903.1"/>
    <property type="molecule type" value="Genomic_DNA"/>
</dbReference>
<protein>
    <submittedName>
        <fullName evidence="6">Polysaccharide biosynthesis protein</fullName>
    </submittedName>
</protein>
<evidence type="ECO:0000256" key="3">
    <source>
        <dbReference type="ARBA" id="ARBA00022989"/>
    </source>
</evidence>
<dbReference type="RefSeq" id="WP_069540453.1">
    <property type="nucleotide sequence ID" value="NZ_MITM01000097.1"/>
</dbReference>
<evidence type="ECO:0000256" key="4">
    <source>
        <dbReference type="ARBA" id="ARBA00023136"/>
    </source>
</evidence>
<dbReference type="PANTHER" id="PTHR43424">
    <property type="entry name" value="LOCUS PUTATIVE PROTEIN 1-RELATED"/>
    <property type="match status" value="1"/>
</dbReference>
<gene>
    <name evidence="6" type="primary">wzx</name>
</gene>
<feature type="transmembrane region" description="Helical" evidence="5">
    <location>
        <begin position="45"/>
        <end position="67"/>
    </location>
</feature>
<feature type="transmembrane region" description="Helical" evidence="5">
    <location>
        <begin position="79"/>
        <end position="104"/>
    </location>
</feature>
<dbReference type="PANTHER" id="PTHR43424:SF1">
    <property type="entry name" value="LOCUS PUTATIVE PROTEIN 1-RELATED"/>
    <property type="match status" value="1"/>
</dbReference>
<keyword evidence="2 5" id="KW-0812">Transmembrane</keyword>
<feature type="transmembrane region" description="Helical" evidence="5">
    <location>
        <begin position="140"/>
        <end position="160"/>
    </location>
</feature>
<dbReference type="Pfam" id="PF01943">
    <property type="entry name" value="Polysacc_synt"/>
    <property type="match status" value="1"/>
</dbReference>
<comment type="subcellular location">
    <subcellularLocation>
        <location evidence="1">Membrane</location>
        <topology evidence="1">Multi-pass membrane protein</topology>
    </subcellularLocation>
</comment>
<keyword evidence="3 5" id="KW-1133">Transmembrane helix</keyword>
<proteinExistence type="predicted"/>
<dbReference type="CDD" id="cd13128">
    <property type="entry name" value="MATE_Wzx_like"/>
    <property type="match status" value="1"/>
</dbReference>
<evidence type="ECO:0000256" key="1">
    <source>
        <dbReference type="ARBA" id="ARBA00004141"/>
    </source>
</evidence>
<feature type="transmembrane region" description="Helical" evidence="5">
    <location>
        <begin position="330"/>
        <end position="347"/>
    </location>
</feature>
<feature type="transmembrane region" description="Helical" evidence="5">
    <location>
        <begin position="359"/>
        <end position="377"/>
    </location>
</feature>
<feature type="transmembrane region" description="Helical" evidence="5">
    <location>
        <begin position="383"/>
        <end position="405"/>
    </location>
</feature>
<keyword evidence="4 5" id="KW-0472">Membrane</keyword>
<name>A0A5Q5AXH0_VIBPH</name>
<feature type="transmembrane region" description="Helical" evidence="5">
    <location>
        <begin position="166"/>
        <end position="191"/>
    </location>
</feature>
<evidence type="ECO:0000313" key="6">
    <source>
        <dbReference type="EMBL" id="QEQ70903.1"/>
    </source>
</evidence>
<dbReference type="InterPro" id="IPR052556">
    <property type="entry name" value="PolySynth_Transporter"/>
</dbReference>
<dbReference type="AlphaFoldDB" id="A0A5Q5AXH0"/>
<feature type="transmembrane region" description="Helical" evidence="5">
    <location>
        <begin position="258"/>
        <end position="275"/>
    </location>
</feature>
<dbReference type="GO" id="GO:0016020">
    <property type="term" value="C:membrane"/>
    <property type="evidence" value="ECO:0007669"/>
    <property type="project" value="UniProtKB-SubCell"/>
</dbReference>
<feature type="transmembrane region" description="Helical" evidence="5">
    <location>
        <begin position="296"/>
        <end position="318"/>
    </location>
</feature>
<feature type="transmembrane region" description="Helical" evidence="5">
    <location>
        <begin position="12"/>
        <end position="33"/>
    </location>
</feature>
<feature type="transmembrane region" description="Helical" evidence="5">
    <location>
        <begin position="110"/>
        <end position="128"/>
    </location>
</feature>
<evidence type="ECO:0000256" key="2">
    <source>
        <dbReference type="ARBA" id="ARBA00022692"/>
    </source>
</evidence>
<reference evidence="6" key="1">
    <citation type="journal article" date="2019" name="Int. J. Food Microbiol.">
        <title>Developing a novel molecular serotyping system based on capsular polysaccharide synthesis gene clusters of Vibrio parahaemolyticus.</title>
        <authorList>
            <person name="Pang Y."/>
            <person name="Guo X."/>
            <person name="Tian X."/>
            <person name="Liu F."/>
            <person name="Wang L."/>
            <person name="Wu J."/>
            <person name="Zhang S."/>
            <person name="Li S."/>
            <person name="Liu B."/>
        </authorList>
    </citation>
    <scope>NUCLEOTIDE SEQUENCE</scope>
    <source>
        <strain evidence="6">G3562</strain>
    </source>
</reference>
<sequence length="424" mass="47537">MKIKLDSNSSHALWLVFDKSIKLVSTLLVIVFMTRVLGPEKFGEFSYVQSIFTIIFTFSLLGLESILVKKASENNPHEYIFTAILMRLLFAALIIPLLLIYGVAFGNDNYVLISIMTLSLIATAFHSIETWYHLNLLGRFLVKISVFSNVILLAIKFIVLLNTSNLYVICAAFAFDGIFVSIGLITLFGRSGGDYKKLKITVESFSNKSKELLSDSWPLILNSLIVIVYMRIDQLMIRSLLGDYSLGVYSVAVRLTEMWYFVPTMIVAGYYPKLLKKKKEGQAELIKELITLAKKVYKISYIAIVLIFMFSGWAISLLFGDEFLTAKEPLSILLISGVIVSLGLVRGKWIVIEELQRYTVLYLVSGLIANVILNLILIPRIGIAGAALATLLSQTVGTIIMPLFINKTRYITLALIKATFLYGR</sequence>
<evidence type="ECO:0000256" key="5">
    <source>
        <dbReference type="SAM" id="Phobius"/>
    </source>
</evidence>
<dbReference type="InterPro" id="IPR002797">
    <property type="entry name" value="Polysacc_synth"/>
</dbReference>
<accession>A0A5Q5AXH0</accession>